<protein>
    <submittedName>
        <fullName evidence="3">Glucose-1-dehydrogenase</fullName>
    </submittedName>
</protein>
<evidence type="ECO:0000313" key="4">
    <source>
        <dbReference type="Proteomes" id="UP000051296"/>
    </source>
</evidence>
<dbReference type="SUPFAM" id="SSF51735">
    <property type="entry name" value="NAD(P)-binding Rossmann-fold domains"/>
    <property type="match status" value="1"/>
</dbReference>
<dbReference type="PANTHER" id="PTHR43639">
    <property type="entry name" value="OXIDOREDUCTASE, SHORT-CHAIN DEHYDROGENASE/REDUCTASE FAMILY (AFU_ORTHOLOGUE AFUA_5G02870)"/>
    <property type="match status" value="1"/>
</dbReference>
<sequence>MKAHGWARPNRVSILLIKVESFQSEEIDMYKDLENKVAVITGGSKGIGNAIAERFGQEGMSVVINYNSDEKGAQEAADNVKAQGGQAVIVKADISTEEGNQALLDAAIEHFGKLDVWVNNAGMEI</sequence>
<comment type="caution">
    <text evidence="3">The sequence shown here is derived from an EMBL/GenBank/DDBJ whole genome shotgun (WGS) entry which is preliminary data.</text>
</comment>
<dbReference type="STRING" id="1123500.GCA_000420365_01106"/>
<keyword evidence="4" id="KW-1185">Reference proteome</keyword>
<dbReference type="eggNOG" id="COG1028">
    <property type="taxonomic scope" value="Bacteria"/>
</dbReference>
<keyword evidence="2" id="KW-0560">Oxidoreductase</keyword>
<dbReference type="InParanoid" id="A0A0R2FP16"/>
<dbReference type="Pfam" id="PF00106">
    <property type="entry name" value="adh_short"/>
    <property type="match status" value="1"/>
</dbReference>
<dbReference type="FunCoup" id="A0A0R2FP16">
    <property type="interactions" value="7"/>
</dbReference>
<accession>A0A0R2FP16</accession>
<comment type="similarity">
    <text evidence="1">Belongs to the short-chain dehydrogenases/reductases (SDR) family.</text>
</comment>
<evidence type="ECO:0000313" key="3">
    <source>
        <dbReference type="EMBL" id="KRN30200.1"/>
    </source>
</evidence>
<reference evidence="3 4" key="1">
    <citation type="journal article" date="2015" name="Genome Announc.">
        <title>Expanding the biotechnology potential of lactobacilli through comparative genomics of 213 strains and associated genera.</title>
        <authorList>
            <person name="Sun Z."/>
            <person name="Harris H.M."/>
            <person name="McCann A."/>
            <person name="Guo C."/>
            <person name="Argimon S."/>
            <person name="Zhang W."/>
            <person name="Yang X."/>
            <person name="Jeffery I.B."/>
            <person name="Cooney J.C."/>
            <person name="Kagawa T.F."/>
            <person name="Liu W."/>
            <person name="Song Y."/>
            <person name="Salvetti E."/>
            <person name="Wrobel A."/>
            <person name="Rasinkangas P."/>
            <person name="Parkhill J."/>
            <person name="Rea M.C."/>
            <person name="O'Sullivan O."/>
            <person name="Ritari J."/>
            <person name="Douillard F.P."/>
            <person name="Paul Ross R."/>
            <person name="Yang R."/>
            <person name="Briner A.E."/>
            <person name="Felis G.E."/>
            <person name="de Vos W.M."/>
            <person name="Barrangou R."/>
            <person name="Klaenhammer T.R."/>
            <person name="Caufield P.W."/>
            <person name="Cui Y."/>
            <person name="Zhang H."/>
            <person name="O'Toole P.W."/>
        </authorList>
    </citation>
    <scope>NUCLEOTIDE SEQUENCE [LARGE SCALE GENOMIC DNA]</scope>
    <source>
        <strain evidence="3 4">DSM 20190</strain>
    </source>
</reference>
<organism evidence="3 4">
    <name type="scientific">Weissella halotolerans DSM 20190</name>
    <dbReference type="NCBI Taxonomy" id="1123500"/>
    <lineage>
        <taxon>Bacteria</taxon>
        <taxon>Bacillati</taxon>
        <taxon>Bacillota</taxon>
        <taxon>Bacilli</taxon>
        <taxon>Lactobacillales</taxon>
        <taxon>Lactobacillaceae</taxon>
        <taxon>Weissella</taxon>
    </lineage>
</organism>
<dbReference type="PRINTS" id="PR00081">
    <property type="entry name" value="GDHRDH"/>
</dbReference>
<dbReference type="PANTHER" id="PTHR43639:SF1">
    <property type="entry name" value="SHORT-CHAIN DEHYDROGENASE_REDUCTASE FAMILY PROTEIN"/>
    <property type="match status" value="1"/>
</dbReference>
<dbReference type="PATRIC" id="fig|1123500.6.peg.1342"/>
<proteinExistence type="inferred from homology"/>
<dbReference type="Gene3D" id="3.40.50.720">
    <property type="entry name" value="NAD(P)-binding Rossmann-like Domain"/>
    <property type="match status" value="1"/>
</dbReference>
<name>A0A0R2FP16_9LACO</name>
<dbReference type="AlphaFoldDB" id="A0A0R2FP16"/>
<dbReference type="EMBL" id="JQAX01000009">
    <property type="protein sequence ID" value="KRN30200.1"/>
    <property type="molecule type" value="Genomic_DNA"/>
</dbReference>
<dbReference type="GO" id="GO:0016491">
    <property type="term" value="F:oxidoreductase activity"/>
    <property type="evidence" value="ECO:0007669"/>
    <property type="project" value="UniProtKB-KW"/>
</dbReference>
<evidence type="ECO:0000256" key="2">
    <source>
        <dbReference type="ARBA" id="ARBA00023002"/>
    </source>
</evidence>
<gene>
    <name evidence="3" type="ORF">IV68_GL001341</name>
</gene>
<dbReference type="InterPro" id="IPR002347">
    <property type="entry name" value="SDR_fam"/>
</dbReference>
<dbReference type="InterPro" id="IPR036291">
    <property type="entry name" value="NAD(P)-bd_dom_sf"/>
</dbReference>
<dbReference type="Proteomes" id="UP000051296">
    <property type="component" value="Unassembled WGS sequence"/>
</dbReference>
<evidence type="ECO:0000256" key="1">
    <source>
        <dbReference type="ARBA" id="ARBA00006484"/>
    </source>
</evidence>